<dbReference type="EMBL" id="KB320873">
    <property type="protein sequence ID" value="ELW61543.1"/>
    <property type="molecule type" value="Genomic_DNA"/>
</dbReference>
<reference evidence="3" key="1">
    <citation type="submission" date="2012-07" db="EMBL/GenBank/DDBJ databases">
        <title>Genome of the Chinese tree shrew, a rising model animal genetically related to primates.</title>
        <authorList>
            <person name="Zhang G."/>
            <person name="Fan Y."/>
            <person name="Yao Y."/>
            <person name="Huang Z."/>
        </authorList>
    </citation>
    <scope>NUCLEOTIDE SEQUENCE [LARGE SCALE GENOMIC DNA]</scope>
</reference>
<dbReference type="InParanoid" id="L9KFY5"/>
<feature type="region of interest" description="Disordered" evidence="1">
    <location>
        <begin position="56"/>
        <end position="110"/>
    </location>
</feature>
<keyword evidence="2" id="KW-0067">ATP-binding</keyword>
<protein>
    <submittedName>
        <fullName evidence="2">Chromodomain-helicase-DNA-binding protein 7</fullName>
    </submittedName>
</protein>
<organism evidence="2 3">
    <name type="scientific">Tupaia chinensis</name>
    <name type="common">Chinese tree shrew</name>
    <name type="synonym">Tupaia belangeri chinensis</name>
    <dbReference type="NCBI Taxonomy" id="246437"/>
    <lineage>
        <taxon>Eukaryota</taxon>
        <taxon>Metazoa</taxon>
        <taxon>Chordata</taxon>
        <taxon>Craniata</taxon>
        <taxon>Vertebrata</taxon>
        <taxon>Euteleostomi</taxon>
        <taxon>Mammalia</taxon>
        <taxon>Eutheria</taxon>
        <taxon>Euarchontoglires</taxon>
        <taxon>Scandentia</taxon>
        <taxon>Tupaiidae</taxon>
        <taxon>Tupaia</taxon>
    </lineage>
</organism>
<keyword evidence="3" id="KW-1185">Reference proteome</keyword>
<evidence type="ECO:0000256" key="1">
    <source>
        <dbReference type="SAM" id="MobiDB-lite"/>
    </source>
</evidence>
<evidence type="ECO:0000313" key="3">
    <source>
        <dbReference type="Proteomes" id="UP000011518"/>
    </source>
</evidence>
<accession>L9KFY5</accession>
<proteinExistence type="predicted"/>
<feature type="region of interest" description="Disordered" evidence="1">
    <location>
        <begin position="1"/>
        <end position="44"/>
    </location>
</feature>
<keyword evidence="2" id="KW-0378">Hydrolase</keyword>
<dbReference type="Proteomes" id="UP000011518">
    <property type="component" value="Unassembled WGS sequence"/>
</dbReference>
<keyword evidence="2" id="KW-0238">DNA-binding</keyword>
<keyword evidence="2" id="KW-0547">Nucleotide-binding</keyword>
<sequence>MGIGQRNMGPRNMQQSRPFMGMSSAPRELTGHMRPNGCPGVGLADPQAIQERLIPGQQHPGQQPPFQPLPTCPPLQPHPGLHHQSSPPHPHHQPWAQLHPSPQNTPQKVPVHQGLVPWEMTTQTQTVGCARPQGRDEGGDGMAVSLCAVDLDENNLAGRSRATFCSLPELIQPEAG</sequence>
<reference evidence="3" key="2">
    <citation type="journal article" date="2013" name="Nat. Commun.">
        <title>Genome of the Chinese tree shrew.</title>
        <authorList>
            <person name="Fan Y."/>
            <person name="Huang Z.Y."/>
            <person name="Cao C.C."/>
            <person name="Chen C.S."/>
            <person name="Chen Y.X."/>
            <person name="Fan D.D."/>
            <person name="He J."/>
            <person name="Hou H.L."/>
            <person name="Hu L."/>
            <person name="Hu X.T."/>
            <person name="Jiang X.T."/>
            <person name="Lai R."/>
            <person name="Lang Y.S."/>
            <person name="Liang B."/>
            <person name="Liao S.G."/>
            <person name="Mu D."/>
            <person name="Ma Y.Y."/>
            <person name="Niu Y.Y."/>
            <person name="Sun X.Q."/>
            <person name="Xia J.Q."/>
            <person name="Xiao J."/>
            <person name="Xiong Z.Q."/>
            <person name="Xu L."/>
            <person name="Yang L."/>
            <person name="Zhang Y."/>
            <person name="Zhao W."/>
            <person name="Zhao X.D."/>
            <person name="Zheng Y.T."/>
            <person name="Zhou J.M."/>
            <person name="Zhu Y.B."/>
            <person name="Zhang G.J."/>
            <person name="Wang J."/>
            <person name="Yao Y.G."/>
        </authorList>
    </citation>
    <scope>NUCLEOTIDE SEQUENCE [LARGE SCALE GENOMIC DNA]</scope>
</reference>
<dbReference type="GO" id="GO:0004386">
    <property type="term" value="F:helicase activity"/>
    <property type="evidence" value="ECO:0007669"/>
    <property type="project" value="UniProtKB-KW"/>
</dbReference>
<gene>
    <name evidence="2" type="ORF">TREES_T100016103</name>
</gene>
<evidence type="ECO:0000313" key="2">
    <source>
        <dbReference type="EMBL" id="ELW61543.1"/>
    </source>
</evidence>
<dbReference type="STRING" id="246437.L9KFY5"/>
<dbReference type="GO" id="GO:0003677">
    <property type="term" value="F:DNA binding"/>
    <property type="evidence" value="ECO:0007669"/>
    <property type="project" value="UniProtKB-KW"/>
</dbReference>
<feature type="compositionally biased region" description="Pro residues" evidence="1">
    <location>
        <begin position="62"/>
        <end position="77"/>
    </location>
</feature>
<name>L9KFY5_TUPCH</name>
<keyword evidence="2" id="KW-0347">Helicase</keyword>
<dbReference type="AlphaFoldDB" id="L9KFY5"/>